<dbReference type="InterPro" id="IPR018490">
    <property type="entry name" value="cNMP-bd_dom_sf"/>
</dbReference>
<dbReference type="Pfam" id="PF07885">
    <property type="entry name" value="Ion_trans_2"/>
    <property type="match status" value="1"/>
</dbReference>
<dbReference type="GO" id="GO:0042391">
    <property type="term" value="P:regulation of membrane potential"/>
    <property type="evidence" value="ECO:0007669"/>
    <property type="project" value="TreeGrafter"/>
</dbReference>
<keyword evidence="2" id="KW-0812">Transmembrane</keyword>
<evidence type="ECO:0000313" key="4">
    <source>
        <dbReference type="EMBL" id="JAC71694.1"/>
    </source>
</evidence>
<feature type="domain" description="Cyclic nucleotide-binding" evidence="3">
    <location>
        <begin position="208"/>
        <end position="376"/>
    </location>
</feature>
<keyword evidence="2" id="KW-1133">Transmembrane helix</keyword>
<dbReference type="PANTHER" id="PTHR10217">
    <property type="entry name" value="VOLTAGE AND LIGAND GATED POTASSIUM CHANNEL"/>
    <property type="match status" value="1"/>
</dbReference>
<keyword evidence="2" id="KW-0472">Membrane</keyword>
<dbReference type="SUPFAM" id="SSF51206">
    <property type="entry name" value="cAMP-binding domain-like"/>
    <property type="match status" value="1"/>
</dbReference>
<protein>
    <submittedName>
        <fullName evidence="4">Cyclic nucleotide-binding protein</fullName>
    </submittedName>
</protein>
<gene>
    <name evidence="4" type="ORF">TSPGSL018_1330</name>
</gene>
<dbReference type="InterPro" id="IPR000595">
    <property type="entry name" value="cNMP-bd_dom"/>
</dbReference>
<dbReference type="PRINTS" id="PR00103">
    <property type="entry name" value="CAMPKINASE"/>
</dbReference>
<dbReference type="Gene3D" id="1.10.287.630">
    <property type="entry name" value="Helix hairpin bin"/>
    <property type="match status" value="1"/>
</dbReference>
<dbReference type="InterPro" id="IPR013099">
    <property type="entry name" value="K_chnl_dom"/>
</dbReference>
<evidence type="ECO:0000256" key="1">
    <source>
        <dbReference type="SAM" id="MobiDB-lite"/>
    </source>
</evidence>
<name>A0A061RLT3_9CHLO</name>
<reference evidence="4" key="1">
    <citation type="submission" date="2014-05" db="EMBL/GenBank/DDBJ databases">
        <title>The transcriptome of the halophilic microalga Tetraselmis sp. GSL018 isolated from the Great Salt Lake, Utah.</title>
        <authorList>
            <person name="Jinkerson R.E."/>
            <person name="D'Adamo S."/>
            <person name="Posewitz M.C."/>
        </authorList>
    </citation>
    <scope>NUCLEOTIDE SEQUENCE</scope>
    <source>
        <strain evidence="4">GSL018</strain>
    </source>
</reference>
<organism evidence="4">
    <name type="scientific">Tetraselmis sp. GSL018</name>
    <dbReference type="NCBI Taxonomy" id="582737"/>
    <lineage>
        <taxon>Eukaryota</taxon>
        <taxon>Viridiplantae</taxon>
        <taxon>Chlorophyta</taxon>
        <taxon>core chlorophytes</taxon>
        <taxon>Chlorodendrophyceae</taxon>
        <taxon>Chlorodendrales</taxon>
        <taxon>Chlorodendraceae</taxon>
        <taxon>Tetraselmis</taxon>
    </lineage>
</organism>
<dbReference type="Gene3D" id="2.60.120.10">
    <property type="entry name" value="Jelly Rolls"/>
    <property type="match status" value="1"/>
</dbReference>
<dbReference type="EMBL" id="GBEZ01014372">
    <property type="protein sequence ID" value="JAC71694.1"/>
    <property type="molecule type" value="Transcribed_RNA"/>
</dbReference>
<dbReference type="SMART" id="SM00100">
    <property type="entry name" value="cNMP"/>
    <property type="match status" value="1"/>
</dbReference>
<dbReference type="CDD" id="cd00038">
    <property type="entry name" value="CAP_ED"/>
    <property type="match status" value="1"/>
</dbReference>
<feature type="region of interest" description="Disordered" evidence="1">
    <location>
        <begin position="268"/>
        <end position="306"/>
    </location>
</feature>
<dbReference type="InterPro" id="IPR050818">
    <property type="entry name" value="KCNH_animal-type"/>
</dbReference>
<dbReference type="GO" id="GO:0005249">
    <property type="term" value="F:voltage-gated potassium channel activity"/>
    <property type="evidence" value="ECO:0007669"/>
    <property type="project" value="TreeGrafter"/>
</dbReference>
<feature type="compositionally biased region" description="Basic and acidic residues" evidence="1">
    <location>
        <begin position="541"/>
        <end position="550"/>
    </location>
</feature>
<dbReference type="PANTHER" id="PTHR10217:SF435">
    <property type="entry name" value="POTASSIUM VOLTAGE-GATED CHANNEL PROTEIN EAG"/>
    <property type="match status" value="1"/>
</dbReference>
<feature type="region of interest" description="Disordered" evidence="1">
    <location>
        <begin position="473"/>
        <end position="564"/>
    </location>
</feature>
<proteinExistence type="predicted"/>
<dbReference type="InterPro" id="IPR014710">
    <property type="entry name" value="RmlC-like_jellyroll"/>
</dbReference>
<accession>A0A061RLT3</accession>
<dbReference type="Pfam" id="PF00027">
    <property type="entry name" value="cNMP_binding"/>
    <property type="match status" value="1"/>
</dbReference>
<evidence type="ECO:0000256" key="2">
    <source>
        <dbReference type="SAM" id="Phobius"/>
    </source>
</evidence>
<evidence type="ECO:0000259" key="3">
    <source>
        <dbReference type="PROSITE" id="PS50042"/>
    </source>
</evidence>
<dbReference type="PROSITE" id="PS50042">
    <property type="entry name" value="CNMP_BINDING_3"/>
    <property type="match status" value="1"/>
</dbReference>
<feature type="transmembrane region" description="Helical" evidence="2">
    <location>
        <begin position="105"/>
        <end position="132"/>
    </location>
</feature>
<dbReference type="AlphaFoldDB" id="A0A061RLT3"/>
<dbReference type="GO" id="GO:0005886">
    <property type="term" value="C:plasma membrane"/>
    <property type="evidence" value="ECO:0007669"/>
    <property type="project" value="TreeGrafter"/>
</dbReference>
<dbReference type="Gene3D" id="1.10.287.70">
    <property type="match status" value="1"/>
</dbReference>
<dbReference type="SUPFAM" id="SSF81324">
    <property type="entry name" value="Voltage-gated potassium channels"/>
    <property type="match status" value="1"/>
</dbReference>
<sequence length="564" mass="63654">MLQLVKLAKVIHLLQLPYVLKWVEESLGWTTTKMIAYMLLHLTACVFYRTATPFEDRDQMSWLTDVNLRGLNIWHRYVASLYWALSTMTTVGYGDITPQHTEERLWCMVGMLVGVTAFAYFMSSMASVAAAMNSYSNRIAAQRAELDDFLKIAKIPKELAGKIRRYHNYVVEREYGARAYDIIRRLSATLRVEVLLYLHSDILSKVPLFHDKSKQFMAYLVSFFKLEFFAPGDIIMEVGDRSDEMYFIGEGRLEVHVPLDQPAAVSSTFRRKRKAPMPSEAPRVSESASAGDHGARPKGPVTSHTRSRKDRFIKMGYLTDGEFFGEYSCLTGKPRTATVVAVEYSELYSLSKHDLERMLNDWPEMSLELYSLMDEFVTGLPVKEEALGRASGATVFGVAKASAMAKHATRRKRASNTVVKCMQSTLSRIERAAADDTLSTLVAKEYERQYHSDRELKSTGSIFRSVVMGFTRGNSAPPPLEKSSTSVLSQIRRRRESARSSQQDDSEASNDWVALRERGDVFAEEADSDSDRLSPLPQPEPKVRPPDRALRKTSSAIGKTAYGI</sequence>